<dbReference type="InterPro" id="IPR002716">
    <property type="entry name" value="PIN_dom"/>
</dbReference>
<dbReference type="PANTHER" id="PTHR34610:SF4">
    <property type="entry name" value="SLL8027 PROTEIN"/>
    <property type="match status" value="1"/>
</dbReference>
<feature type="non-terminal residue" evidence="2">
    <location>
        <position position="1"/>
    </location>
</feature>
<name>X1EE80_9ZZZZ</name>
<sequence>AKVDQIINFIRKNAEMLTYTPLSKPVCKDADDDHVLASAVSGNVDCLISGDEDLLVLKNFQGLPIIRPGDFWRFEKEKTGL</sequence>
<accession>X1EE80</accession>
<gene>
    <name evidence="2" type="ORF">S03H2_06415</name>
</gene>
<dbReference type="EMBL" id="BARU01002803">
    <property type="protein sequence ID" value="GAH18660.1"/>
    <property type="molecule type" value="Genomic_DNA"/>
</dbReference>
<evidence type="ECO:0000313" key="2">
    <source>
        <dbReference type="EMBL" id="GAH18660.1"/>
    </source>
</evidence>
<evidence type="ECO:0000259" key="1">
    <source>
        <dbReference type="Pfam" id="PF13470"/>
    </source>
</evidence>
<reference evidence="2" key="1">
    <citation type="journal article" date="2014" name="Front. Microbiol.">
        <title>High frequency of phylogenetically diverse reductive dehalogenase-homologous genes in deep subseafloor sedimentary metagenomes.</title>
        <authorList>
            <person name="Kawai M."/>
            <person name="Futagami T."/>
            <person name="Toyoda A."/>
            <person name="Takaki Y."/>
            <person name="Nishi S."/>
            <person name="Hori S."/>
            <person name="Arai W."/>
            <person name="Tsubouchi T."/>
            <person name="Morono Y."/>
            <person name="Uchiyama I."/>
            <person name="Ito T."/>
            <person name="Fujiyama A."/>
            <person name="Inagaki F."/>
            <person name="Takami H."/>
        </authorList>
    </citation>
    <scope>NUCLEOTIDE SEQUENCE</scope>
    <source>
        <strain evidence="2">Expedition CK06-06</strain>
    </source>
</reference>
<comment type="caution">
    <text evidence="2">The sequence shown here is derived from an EMBL/GenBank/DDBJ whole genome shotgun (WGS) entry which is preliminary data.</text>
</comment>
<organism evidence="2">
    <name type="scientific">marine sediment metagenome</name>
    <dbReference type="NCBI Taxonomy" id="412755"/>
    <lineage>
        <taxon>unclassified sequences</taxon>
        <taxon>metagenomes</taxon>
        <taxon>ecological metagenomes</taxon>
    </lineage>
</organism>
<dbReference type="Pfam" id="PF13470">
    <property type="entry name" value="PIN_3"/>
    <property type="match status" value="1"/>
</dbReference>
<dbReference type="AlphaFoldDB" id="X1EE80"/>
<dbReference type="NCBIfam" id="TIGR00305">
    <property type="entry name" value="putative toxin-antitoxin system toxin component, PIN family"/>
    <property type="match status" value="1"/>
</dbReference>
<dbReference type="PANTHER" id="PTHR34610">
    <property type="entry name" value="SSL7007 PROTEIN"/>
    <property type="match status" value="1"/>
</dbReference>
<proteinExistence type="predicted"/>
<protein>
    <recommendedName>
        <fullName evidence="1">PIN domain-containing protein</fullName>
    </recommendedName>
</protein>
<feature type="domain" description="PIN" evidence="1">
    <location>
        <begin position="24"/>
        <end position="52"/>
    </location>
</feature>
<dbReference type="InterPro" id="IPR002850">
    <property type="entry name" value="PIN_toxin-like"/>
</dbReference>